<evidence type="ECO:0000256" key="2">
    <source>
        <dbReference type="ARBA" id="ARBA00023134"/>
    </source>
</evidence>
<dbReference type="InterPro" id="IPR027417">
    <property type="entry name" value="P-loop_NTPase"/>
</dbReference>
<dbReference type="PRINTS" id="PR00328">
    <property type="entry name" value="SAR1GTPBP"/>
</dbReference>
<keyword evidence="3" id="KW-1185">Reference proteome</keyword>
<dbReference type="SMART" id="SM00178">
    <property type="entry name" value="SAR"/>
    <property type="match status" value="1"/>
</dbReference>
<organism evidence="3 4">
    <name type="scientific">Limulus polyphemus</name>
    <name type="common">Atlantic horseshoe crab</name>
    <dbReference type="NCBI Taxonomy" id="6850"/>
    <lineage>
        <taxon>Eukaryota</taxon>
        <taxon>Metazoa</taxon>
        <taxon>Ecdysozoa</taxon>
        <taxon>Arthropoda</taxon>
        <taxon>Chelicerata</taxon>
        <taxon>Merostomata</taxon>
        <taxon>Xiphosura</taxon>
        <taxon>Limulidae</taxon>
        <taxon>Limulus</taxon>
    </lineage>
</organism>
<sequence length="202" mass="22223">MPQVLESIQLGLAACCIGLGKCCQWIQCQKPPAVVKEQYEVLCLGLKGAGKSTALASLVGEPTDDIEPTTGFNIKTLPLLDTTLNIKELGGGQDVRVFWNKYFHGQHGILFVVDASSNEQDLRFSKEALETVLSDVALKGVPCVVLVTHLDIPEHKTTEQLEQLFRGTLHGRKWMFHPFHLGSDEGIRQGLETLVDLMIRSG</sequence>
<reference evidence="4 5" key="1">
    <citation type="submission" date="2025-05" db="UniProtKB">
        <authorList>
            <consortium name="RefSeq"/>
        </authorList>
    </citation>
    <scope>IDENTIFICATION</scope>
    <source>
        <tissue evidence="4 5">Muscle</tissue>
    </source>
</reference>
<evidence type="ECO:0000313" key="4">
    <source>
        <dbReference type="RefSeq" id="XP_022256383.1"/>
    </source>
</evidence>
<dbReference type="Pfam" id="PF00025">
    <property type="entry name" value="Arf"/>
    <property type="match status" value="1"/>
</dbReference>
<dbReference type="PANTHER" id="PTHR46693:SF1">
    <property type="entry name" value="ADP-RIBOSYLATION FACTOR-LIKE PROTEIN 15"/>
    <property type="match status" value="1"/>
</dbReference>
<evidence type="ECO:0000313" key="3">
    <source>
        <dbReference type="Proteomes" id="UP000694941"/>
    </source>
</evidence>
<dbReference type="SMART" id="SM00177">
    <property type="entry name" value="ARF"/>
    <property type="match status" value="1"/>
</dbReference>
<dbReference type="PANTHER" id="PTHR46693">
    <property type="entry name" value="ADP-RIBOSYLATION FACTOR-LIKE PROTEIN 15"/>
    <property type="match status" value="1"/>
</dbReference>
<accession>A0ABM1TKH7</accession>
<dbReference type="Proteomes" id="UP000694941">
    <property type="component" value="Unplaced"/>
</dbReference>
<dbReference type="SUPFAM" id="SSF52540">
    <property type="entry name" value="P-loop containing nucleoside triphosphate hydrolases"/>
    <property type="match status" value="1"/>
</dbReference>
<dbReference type="InterPro" id="IPR006689">
    <property type="entry name" value="Small_GTPase_ARF/SAR"/>
</dbReference>
<gene>
    <name evidence="4 5" type="primary">LOC106472067</name>
</gene>
<dbReference type="RefSeq" id="XP_022256384.1">
    <property type="nucleotide sequence ID" value="XM_022400676.1"/>
</dbReference>
<dbReference type="RefSeq" id="XP_022256383.1">
    <property type="nucleotide sequence ID" value="XM_022400675.1"/>
</dbReference>
<keyword evidence="1" id="KW-0547">Nucleotide-binding</keyword>
<proteinExistence type="predicted"/>
<keyword evidence="2" id="KW-0342">GTP-binding</keyword>
<evidence type="ECO:0000256" key="1">
    <source>
        <dbReference type="ARBA" id="ARBA00022741"/>
    </source>
</evidence>
<protein>
    <submittedName>
        <fullName evidence="4 5">ADP-ribosylation factor-like protein 15</fullName>
    </submittedName>
</protein>
<evidence type="ECO:0000313" key="5">
    <source>
        <dbReference type="RefSeq" id="XP_022256384.1"/>
    </source>
</evidence>
<dbReference type="PROSITE" id="PS51417">
    <property type="entry name" value="ARF"/>
    <property type="match status" value="1"/>
</dbReference>
<dbReference type="Gene3D" id="3.40.50.300">
    <property type="entry name" value="P-loop containing nucleotide triphosphate hydrolases"/>
    <property type="match status" value="1"/>
</dbReference>
<dbReference type="InterPro" id="IPR042292">
    <property type="entry name" value="ARL15"/>
</dbReference>
<name>A0ABM1TKH7_LIMPO</name>
<dbReference type="GeneID" id="106472067"/>